<dbReference type="InterPro" id="IPR021732">
    <property type="entry name" value="DUF3301"/>
</dbReference>
<dbReference type="Pfam" id="PF11743">
    <property type="entry name" value="DUF3301"/>
    <property type="match status" value="1"/>
</dbReference>
<name>A0A6M4MGP4_9ALTE</name>
<dbReference type="EMBL" id="CP052766">
    <property type="protein sequence ID" value="QJR81765.1"/>
    <property type="molecule type" value="Genomic_DNA"/>
</dbReference>
<organism evidence="1 2">
    <name type="scientific">Alteromonas pelagimontana</name>
    <dbReference type="NCBI Taxonomy" id="1858656"/>
    <lineage>
        <taxon>Bacteria</taxon>
        <taxon>Pseudomonadati</taxon>
        <taxon>Pseudomonadota</taxon>
        <taxon>Gammaproteobacteria</taxon>
        <taxon>Alteromonadales</taxon>
        <taxon>Alteromonadaceae</taxon>
        <taxon>Alteromonas/Salinimonas group</taxon>
        <taxon>Alteromonas</taxon>
    </lineage>
</organism>
<gene>
    <name evidence="1" type="ORF">CA267_013855</name>
</gene>
<evidence type="ECO:0000313" key="2">
    <source>
        <dbReference type="Proteomes" id="UP000219285"/>
    </source>
</evidence>
<proteinExistence type="predicted"/>
<reference evidence="2" key="1">
    <citation type="submission" date="2014-12" db="EMBL/GenBank/DDBJ databases">
        <title>Complete genome sequence of a multi-drug resistant Klebsiella pneumoniae.</title>
        <authorList>
            <person name="Hua X."/>
            <person name="Chen Q."/>
            <person name="Li X."/>
            <person name="Feng Y."/>
            <person name="Ruan Z."/>
            <person name="Yu Y."/>
        </authorList>
    </citation>
    <scope>NUCLEOTIDE SEQUENCE [LARGE SCALE GENOMIC DNA]</scope>
    <source>
        <strain evidence="2">5.12</strain>
    </source>
</reference>
<evidence type="ECO:0000313" key="1">
    <source>
        <dbReference type="EMBL" id="QJR81765.1"/>
    </source>
</evidence>
<dbReference type="OrthoDB" id="5959530at2"/>
<keyword evidence="2" id="KW-1185">Reference proteome</keyword>
<dbReference type="Proteomes" id="UP000219285">
    <property type="component" value="Chromosome"/>
</dbReference>
<accession>A0A6M4MGP4</accession>
<protein>
    <submittedName>
        <fullName evidence="1">DUF3301 domain-containing protein</fullName>
    </submittedName>
</protein>
<dbReference type="KEGG" id="apel:CA267_013855"/>
<reference evidence="1 2" key="2">
    <citation type="submission" date="2020-04" db="EMBL/GenBank/DDBJ databases">
        <title>Complete genome sequence of Alteromonas pelagimontana 5.12T.</title>
        <authorList>
            <person name="Sinha R.K."/>
            <person name="Krishnan K.P."/>
            <person name="Kurian J.P."/>
        </authorList>
    </citation>
    <scope>NUCLEOTIDE SEQUENCE [LARGE SCALE GENOMIC DNA]</scope>
    <source>
        <strain evidence="1 2">5.12</strain>
    </source>
</reference>
<sequence length="101" mass="11777">MTLGEVTLLLLIGLIGMQFWRIRSISEQAYQHVNRYCETHGLQVLSIARKSTKPTFKYGKMDWFSVFIFEFSGNGEDRYAGEMEMIGKKVIRTHLPPYRVN</sequence>
<dbReference type="RefSeq" id="WP_075610667.1">
    <property type="nucleotide sequence ID" value="NZ_CP052766.1"/>
</dbReference>
<dbReference type="AlphaFoldDB" id="A0A6M4MGP4"/>